<proteinExistence type="predicted"/>
<feature type="non-terminal residue" evidence="1">
    <location>
        <position position="57"/>
    </location>
</feature>
<name>A0ABD0PZB6_CIRMR</name>
<dbReference type="EMBL" id="JAMKFB020000012">
    <property type="protein sequence ID" value="KAL0179342.1"/>
    <property type="molecule type" value="Genomic_DNA"/>
</dbReference>
<evidence type="ECO:0000313" key="1">
    <source>
        <dbReference type="EMBL" id="KAL0179342.1"/>
    </source>
</evidence>
<keyword evidence="2" id="KW-1185">Reference proteome</keyword>
<comment type="caution">
    <text evidence="1">The sequence shown here is derived from an EMBL/GenBank/DDBJ whole genome shotgun (WGS) entry which is preliminary data.</text>
</comment>
<gene>
    <name evidence="1" type="ORF">M9458_024784</name>
</gene>
<feature type="non-terminal residue" evidence="1">
    <location>
        <position position="1"/>
    </location>
</feature>
<organism evidence="1 2">
    <name type="scientific">Cirrhinus mrigala</name>
    <name type="common">Mrigala</name>
    <dbReference type="NCBI Taxonomy" id="683832"/>
    <lineage>
        <taxon>Eukaryota</taxon>
        <taxon>Metazoa</taxon>
        <taxon>Chordata</taxon>
        <taxon>Craniata</taxon>
        <taxon>Vertebrata</taxon>
        <taxon>Euteleostomi</taxon>
        <taxon>Actinopterygii</taxon>
        <taxon>Neopterygii</taxon>
        <taxon>Teleostei</taxon>
        <taxon>Ostariophysi</taxon>
        <taxon>Cypriniformes</taxon>
        <taxon>Cyprinidae</taxon>
        <taxon>Labeoninae</taxon>
        <taxon>Labeonini</taxon>
        <taxon>Cirrhinus</taxon>
    </lineage>
</organism>
<evidence type="ECO:0000313" key="2">
    <source>
        <dbReference type="Proteomes" id="UP001529510"/>
    </source>
</evidence>
<accession>A0ABD0PZB6</accession>
<sequence length="57" mass="6356">PDCSLTVPSTESYWIMPTVKPFGASLGRASHKAVVQEKVMWVVGGYTFNYSNFQMVL</sequence>
<dbReference type="AlphaFoldDB" id="A0ABD0PZB6"/>
<reference evidence="1 2" key="1">
    <citation type="submission" date="2024-05" db="EMBL/GenBank/DDBJ databases">
        <title>Genome sequencing and assembly of Indian major carp, Cirrhinus mrigala (Hamilton, 1822).</title>
        <authorList>
            <person name="Mohindra V."/>
            <person name="Chowdhury L.M."/>
            <person name="Lal K."/>
            <person name="Jena J.K."/>
        </authorList>
    </citation>
    <scope>NUCLEOTIDE SEQUENCE [LARGE SCALE GENOMIC DNA]</scope>
    <source>
        <strain evidence="1">CM1030</strain>
        <tissue evidence="1">Blood</tissue>
    </source>
</reference>
<dbReference type="Proteomes" id="UP001529510">
    <property type="component" value="Unassembled WGS sequence"/>
</dbReference>
<protein>
    <submittedName>
        <fullName evidence="1">Uncharacterized protein</fullName>
    </submittedName>
</protein>